<dbReference type="EMBL" id="DS114103">
    <property type="protein sequence ID" value="EAX90492.1"/>
    <property type="molecule type" value="Genomic_DNA"/>
</dbReference>
<dbReference type="InParanoid" id="A2FX79"/>
<sequence length="155" mass="18280">MNNLMLYGGQVPQEFWLLNYYDKQQFLQLRATLCQMSSKIKRNKKISKFAEALEIIKRWAIRGDYEDHKRCLACGVLWFDQEIAINTQQLKFLLFKCKSSINSTLHDSGLQPAPREALQKLLMERYPYLKNNMGEIRKWTLRTYQPQQQTAGTSP</sequence>
<reference evidence="2" key="1">
    <citation type="submission" date="2006-10" db="EMBL/GenBank/DDBJ databases">
        <authorList>
            <person name="Amadeo P."/>
            <person name="Zhao Q."/>
            <person name="Wortman J."/>
            <person name="Fraser-Liggett C."/>
            <person name="Carlton J."/>
        </authorList>
    </citation>
    <scope>NUCLEOTIDE SEQUENCE</scope>
    <source>
        <strain evidence="2">G3</strain>
    </source>
</reference>
<organism evidence="2 3">
    <name type="scientific">Trichomonas vaginalis (strain ATCC PRA-98 / G3)</name>
    <dbReference type="NCBI Taxonomy" id="412133"/>
    <lineage>
        <taxon>Eukaryota</taxon>
        <taxon>Metamonada</taxon>
        <taxon>Parabasalia</taxon>
        <taxon>Trichomonadida</taxon>
        <taxon>Trichomonadidae</taxon>
        <taxon>Trichomonas</taxon>
    </lineage>
</organism>
<dbReference type="KEGG" id="tva:4748178"/>
<evidence type="ECO:0000313" key="3">
    <source>
        <dbReference type="Proteomes" id="UP000001542"/>
    </source>
</evidence>
<protein>
    <recommendedName>
        <fullName evidence="1">Initiator binding domain-containing protein</fullName>
    </recommendedName>
</protein>
<feature type="domain" description="Initiator binding" evidence="1">
    <location>
        <begin position="22"/>
        <end position="145"/>
    </location>
</feature>
<accession>A2FX79</accession>
<evidence type="ECO:0000259" key="1">
    <source>
        <dbReference type="Pfam" id="PF10416"/>
    </source>
</evidence>
<dbReference type="VEuPathDB" id="TrichDB:TVAGG3_0001780"/>
<gene>
    <name evidence="2" type="ORF">TVAG_360390</name>
</gene>
<dbReference type="RefSeq" id="XP_001303422.1">
    <property type="nucleotide sequence ID" value="XM_001303421.1"/>
</dbReference>
<dbReference type="Proteomes" id="UP000001542">
    <property type="component" value="Unassembled WGS sequence"/>
</dbReference>
<dbReference type="AlphaFoldDB" id="A2FX79"/>
<reference evidence="2" key="2">
    <citation type="journal article" date="2007" name="Science">
        <title>Draft genome sequence of the sexually transmitted pathogen Trichomonas vaginalis.</title>
        <authorList>
            <person name="Carlton J.M."/>
            <person name="Hirt R.P."/>
            <person name="Silva J.C."/>
            <person name="Delcher A.L."/>
            <person name="Schatz M."/>
            <person name="Zhao Q."/>
            <person name="Wortman J.R."/>
            <person name="Bidwell S.L."/>
            <person name="Alsmark U.C.M."/>
            <person name="Besteiro S."/>
            <person name="Sicheritz-Ponten T."/>
            <person name="Noel C.J."/>
            <person name="Dacks J.B."/>
            <person name="Foster P.G."/>
            <person name="Simillion C."/>
            <person name="Van de Peer Y."/>
            <person name="Miranda-Saavedra D."/>
            <person name="Barton G.J."/>
            <person name="Westrop G.D."/>
            <person name="Mueller S."/>
            <person name="Dessi D."/>
            <person name="Fiori P.L."/>
            <person name="Ren Q."/>
            <person name="Paulsen I."/>
            <person name="Zhang H."/>
            <person name="Bastida-Corcuera F.D."/>
            <person name="Simoes-Barbosa A."/>
            <person name="Brown M.T."/>
            <person name="Hayes R.D."/>
            <person name="Mukherjee M."/>
            <person name="Okumura C.Y."/>
            <person name="Schneider R."/>
            <person name="Smith A.J."/>
            <person name="Vanacova S."/>
            <person name="Villalvazo M."/>
            <person name="Haas B.J."/>
            <person name="Pertea M."/>
            <person name="Feldblyum T.V."/>
            <person name="Utterback T.R."/>
            <person name="Shu C.L."/>
            <person name="Osoegawa K."/>
            <person name="de Jong P.J."/>
            <person name="Hrdy I."/>
            <person name="Horvathova L."/>
            <person name="Zubacova Z."/>
            <person name="Dolezal P."/>
            <person name="Malik S.B."/>
            <person name="Logsdon J.M. Jr."/>
            <person name="Henze K."/>
            <person name="Gupta A."/>
            <person name="Wang C.C."/>
            <person name="Dunne R.L."/>
            <person name="Upcroft J.A."/>
            <person name="Upcroft P."/>
            <person name="White O."/>
            <person name="Salzberg S.L."/>
            <person name="Tang P."/>
            <person name="Chiu C.-H."/>
            <person name="Lee Y.-S."/>
            <person name="Embley T.M."/>
            <person name="Coombs G.H."/>
            <person name="Mottram J.C."/>
            <person name="Tachezy J."/>
            <person name="Fraser-Liggett C.M."/>
            <person name="Johnson P.J."/>
        </authorList>
    </citation>
    <scope>NUCLEOTIDE SEQUENCE [LARGE SCALE GENOMIC DNA]</scope>
    <source>
        <strain evidence="2">G3</strain>
    </source>
</reference>
<dbReference type="VEuPathDB" id="TrichDB:TVAG_360390"/>
<name>A2FX79_TRIV3</name>
<keyword evidence="3" id="KW-1185">Reference proteome</keyword>
<dbReference type="InterPro" id="IPR018845">
    <property type="entry name" value="Initiator-bd"/>
</dbReference>
<proteinExistence type="predicted"/>
<dbReference type="Pfam" id="PF10416">
    <property type="entry name" value="IBD"/>
    <property type="match status" value="1"/>
</dbReference>
<evidence type="ECO:0000313" key="2">
    <source>
        <dbReference type="EMBL" id="EAX90492.1"/>
    </source>
</evidence>